<evidence type="ECO:0000313" key="5">
    <source>
        <dbReference type="EMBL" id="MDE48808.1"/>
    </source>
</evidence>
<accession>A0A6G1SEI0</accession>
<dbReference type="InterPro" id="IPR000582">
    <property type="entry name" value="Acyl-CoA-binding_protein"/>
</dbReference>
<feature type="compositionally biased region" description="Low complexity" evidence="2">
    <location>
        <begin position="173"/>
        <end position="183"/>
    </location>
</feature>
<dbReference type="GO" id="GO:0019915">
    <property type="term" value="P:lipid storage"/>
    <property type="evidence" value="ECO:0007669"/>
    <property type="project" value="UniProtKB-ARBA"/>
</dbReference>
<feature type="region of interest" description="Disordered" evidence="2">
    <location>
        <begin position="251"/>
        <end position="273"/>
    </location>
</feature>
<dbReference type="PROSITE" id="PS51228">
    <property type="entry name" value="ACB_2"/>
    <property type="match status" value="1"/>
</dbReference>
<evidence type="ECO:0000256" key="1">
    <source>
        <dbReference type="ARBA" id="ARBA00023121"/>
    </source>
</evidence>
<dbReference type="PRINTS" id="PR00689">
    <property type="entry name" value="ACOABINDINGP"/>
</dbReference>
<dbReference type="Pfam" id="PF00887">
    <property type="entry name" value="ACBP"/>
    <property type="match status" value="1"/>
</dbReference>
<reference evidence="5" key="1">
    <citation type="submission" date="2018-10" db="EMBL/GenBank/DDBJ databases">
        <title>Transcriptome assembly of Aceria tosichella (Wheat curl mite) Type 2.</title>
        <authorList>
            <person name="Scully E.D."/>
            <person name="Geib S.M."/>
            <person name="Palmer N.A."/>
            <person name="Gupta A.K."/>
            <person name="Sarath G."/>
            <person name="Tatineni S."/>
        </authorList>
    </citation>
    <scope>NUCLEOTIDE SEQUENCE</scope>
    <source>
        <strain evidence="5">LincolnNE</strain>
    </source>
</reference>
<dbReference type="PANTHER" id="PTHR23310">
    <property type="entry name" value="ACYL-COA-BINDING PROTEIN, ACBP"/>
    <property type="match status" value="1"/>
</dbReference>
<sequence>MASEQLDGFKIEEVFESAVTIVKNLPKEGPVQPSNDLKLKLYAYYKQATCGPNDTSRPYIWQAVEYYKWNAWLKLGDMSKEEAMRSYIMELKKIMETIPKEKTDPNASKHFEEVLGKKFYDYWFNQWEQKSSEREITTSQQSGRSMLPSSSSSTSHMAQRSQEPTGTGNDTHSNSSGGSSMSMLEETQTPEGDGYKTPNSIEQCNIAGGQMTDQFALALLRLQHGLDQTVGRLDRLEELVRQSLEGLSQLQNQTNPKQRISATSGGGSGVAGEKRAAATNDNCRRKLTNFVQNFGIIHWFYLSYPFVVYMILRAFERRRRSRQSLW</sequence>
<name>A0A6G1SEI0_9ACAR</name>
<dbReference type="Gene3D" id="1.20.80.10">
    <property type="match status" value="1"/>
</dbReference>
<dbReference type="InterPro" id="IPR035984">
    <property type="entry name" value="Acyl-CoA-binding_sf"/>
</dbReference>
<dbReference type="GO" id="GO:0006631">
    <property type="term" value="P:fatty acid metabolic process"/>
    <property type="evidence" value="ECO:0007669"/>
    <property type="project" value="TreeGrafter"/>
</dbReference>
<gene>
    <name evidence="5" type="primary">acbd5</name>
    <name evidence="5" type="ORF">g.5028</name>
</gene>
<protein>
    <submittedName>
        <fullName evidence="5">Acyl-CoA-binding domain-containing protein 5</fullName>
    </submittedName>
</protein>
<dbReference type="GO" id="GO:0005737">
    <property type="term" value="C:cytoplasm"/>
    <property type="evidence" value="ECO:0007669"/>
    <property type="project" value="TreeGrafter"/>
</dbReference>
<dbReference type="PANTHER" id="PTHR23310:SF77">
    <property type="entry name" value="LD25952P"/>
    <property type="match status" value="1"/>
</dbReference>
<feature type="domain" description="ACB" evidence="4">
    <location>
        <begin position="11"/>
        <end position="100"/>
    </location>
</feature>
<feature type="transmembrane region" description="Helical" evidence="3">
    <location>
        <begin position="290"/>
        <end position="312"/>
    </location>
</feature>
<dbReference type="SUPFAM" id="SSF47027">
    <property type="entry name" value="Acyl-CoA binding protein"/>
    <property type="match status" value="1"/>
</dbReference>
<dbReference type="FunFam" id="1.20.80.10:FF:000010">
    <property type="entry name" value="Acyl-CoA-binding domain-containing protein 5"/>
    <property type="match status" value="1"/>
</dbReference>
<keyword evidence="3" id="KW-0812">Transmembrane</keyword>
<dbReference type="AlphaFoldDB" id="A0A6G1SEI0"/>
<dbReference type="InterPro" id="IPR014352">
    <property type="entry name" value="FERM/acyl-CoA-bd_prot_sf"/>
</dbReference>
<keyword evidence="3" id="KW-0472">Membrane</keyword>
<dbReference type="PROSITE" id="PS00880">
    <property type="entry name" value="ACB_1"/>
    <property type="match status" value="1"/>
</dbReference>
<keyword evidence="3" id="KW-1133">Transmembrane helix</keyword>
<feature type="compositionally biased region" description="Low complexity" evidence="2">
    <location>
        <begin position="139"/>
        <end position="162"/>
    </location>
</feature>
<dbReference type="InterPro" id="IPR022408">
    <property type="entry name" value="Acyl-CoA-binding_prot_CS"/>
</dbReference>
<organism evidence="5">
    <name type="scientific">Aceria tosichella</name>
    <name type="common">wheat curl mite</name>
    <dbReference type="NCBI Taxonomy" id="561515"/>
    <lineage>
        <taxon>Eukaryota</taxon>
        <taxon>Metazoa</taxon>
        <taxon>Ecdysozoa</taxon>
        <taxon>Arthropoda</taxon>
        <taxon>Chelicerata</taxon>
        <taxon>Arachnida</taxon>
        <taxon>Acari</taxon>
        <taxon>Acariformes</taxon>
        <taxon>Trombidiformes</taxon>
        <taxon>Prostigmata</taxon>
        <taxon>Eupodina</taxon>
        <taxon>Eriophyoidea</taxon>
        <taxon>Eriophyidae</taxon>
        <taxon>Eriophyinae</taxon>
        <taxon>Aceriini</taxon>
        <taxon>Aceria</taxon>
    </lineage>
</organism>
<evidence type="ECO:0000256" key="3">
    <source>
        <dbReference type="SAM" id="Phobius"/>
    </source>
</evidence>
<feature type="compositionally biased region" description="Polar residues" evidence="2">
    <location>
        <begin position="251"/>
        <end position="260"/>
    </location>
</feature>
<dbReference type="EMBL" id="GGYP01004037">
    <property type="protein sequence ID" value="MDE48808.1"/>
    <property type="molecule type" value="Transcribed_RNA"/>
</dbReference>
<feature type="compositionally biased region" description="Polar residues" evidence="2">
    <location>
        <begin position="163"/>
        <end position="172"/>
    </location>
</feature>
<evidence type="ECO:0000256" key="2">
    <source>
        <dbReference type="SAM" id="MobiDB-lite"/>
    </source>
</evidence>
<keyword evidence="1" id="KW-0446">Lipid-binding</keyword>
<proteinExistence type="predicted"/>
<dbReference type="GO" id="GO:0000062">
    <property type="term" value="F:fatty-acyl-CoA binding"/>
    <property type="evidence" value="ECO:0007669"/>
    <property type="project" value="InterPro"/>
</dbReference>
<evidence type="ECO:0000259" key="4">
    <source>
        <dbReference type="PROSITE" id="PS51228"/>
    </source>
</evidence>
<feature type="region of interest" description="Disordered" evidence="2">
    <location>
        <begin position="134"/>
        <end position="201"/>
    </location>
</feature>